<dbReference type="GO" id="GO:0030170">
    <property type="term" value="F:pyridoxal phosphate binding"/>
    <property type="evidence" value="ECO:0007669"/>
    <property type="project" value="InterPro"/>
</dbReference>
<keyword evidence="4" id="KW-1185">Reference proteome</keyword>
<dbReference type="GO" id="GO:0008483">
    <property type="term" value="F:transaminase activity"/>
    <property type="evidence" value="ECO:0007669"/>
    <property type="project" value="UniProtKB-KW"/>
</dbReference>
<proteinExistence type="inferred from homology"/>
<dbReference type="PANTHER" id="PTHR43094">
    <property type="entry name" value="AMINOTRANSFERASE"/>
    <property type="match status" value="1"/>
</dbReference>
<protein>
    <submittedName>
        <fullName evidence="3">Adenosylmethionine-8-amino-7-oxononanoate aminotransferase</fullName>
    </submittedName>
</protein>
<organism evidence="3 4">
    <name type="scientific">Mesorhizobium sangaii</name>
    <dbReference type="NCBI Taxonomy" id="505389"/>
    <lineage>
        <taxon>Bacteria</taxon>
        <taxon>Pseudomonadati</taxon>
        <taxon>Pseudomonadota</taxon>
        <taxon>Alphaproteobacteria</taxon>
        <taxon>Hyphomicrobiales</taxon>
        <taxon>Phyllobacteriaceae</taxon>
        <taxon>Mesorhizobium</taxon>
    </lineage>
</organism>
<evidence type="ECO:0000256" key="1">
    <source>
        <dbReference type="ARBA" id="ARBA00008954"/>
    </source>
</evidence>
<gene>
    <name evidence="3" type="ORF">HNQ71_007041</name>
</gene>
<name>A0A841PJY1_9HYPH</name>
<dbReference type="InterPro" id="IPR015422">
    <property type="entry name" value="PyrdxlP-dep_Trfase_small"/>
</dbReference>
<dbReference type="AlphaFoldDB" id="A0A841PJY1"/>
<dbReference type="InterPro" id="IPR015421">
    <property type="entry name" value="PyrdxlP-dep_Trfase_major"/>
</dbReference>
<dbReference type="Gene3D" id="3.90.1150.10">
    <property type="entry name" value="Aspartate Aminotransferase, domain 1"/>
    <property type="match status" value="1"/>
</dbReference>
<dbReference type="PANTHER" id="PTHR43094:SF1">
    <property type="entry name" value="AMINOTRANSFERASE CLASS-III"/>
    <property type="match status" value="1"/>
</dbReference>
<dbReference type="SUPFAM" id="SSF53383">
    <property type="entry name" value="PLP-dependent transferases"/>
    <property type="match status" value="1"/>
</dbReference>
<comment type="caution">
    <text evidence="3">The sequence shown here is derived from an EMBL/GenBank/DDBJ whole genome shotgun (WGS) entry which is preliminary data.</text>
</comment>
<dbReference type="Proteomes" id="UP000556329">
    <property type="component" value="Unassembled WGS sequence"/>
</dbReference>
<keyword evidence="3" id="KW-0808">Transferase</keyword>
<keyword evidence="2" id="KW-0663">Pyridoxal phosphate</keyword>
<accession>A0A841PJY1</accession>
<comment type="similarity">
    <text evidence="1">Belongs to the class-III pyridoxal-phosphate-dependent aminotransferase family.</text>
</comment>
<sequence>MPMISHAKGIFFWDTDGKRYLDGSSGAVAANIGHGNERVRDAMIEQAKRFPFAIF</sequence>
<dbReference type="Pfam" id="PF00202">
    <property type="entry name" value="Aminotran_3"/>
    <property type="match status" value="1"/>
</dbReference>
<reference evidence="3 4" key="1">
    <citation type="submission" date="2020-08" db="EMBL/GenBank/DDBJ databases">
        <title>Genomic Encyclopedia of Type Strains, Phase IV (KMG-IV): sequencing the most valuable type-strain genomes for metagenomic binning, comparative biology and taxonomic classification.</title>
        <authorList>
            <person name="Goeker M."/>
        </authorList>
    </citation>
    <scope>NUCLEOTIDE SEQUENCE [LARGE SCALE GENOMIC DNA]</scope>
    <source>
        <strain evidence="3 4">DSM 100039</strain>
    </source>
</reference>
<dbReference type="InterPro" id="IPR015424">
    <property type="entry name" value="PyrdxlP-dep_Trfase"/>
</dbReference>
<keyword evidence="3" id="KW-0032">Aminotransferase</keyword>
<evidence type="ECO:0000313" key="3">
    <source>
        <dbReference type="EMBL" id="MBB6414331.1"/>
    </source>
</evidence>
<dbReference type="Gene3D" id="3.40.640.10">
    <property type="entry name" value="Type I PLP-dependent aspartate aminotransferase-like (Major domain)"/>
    <property type="match status" value="1"/>
</dbReference>
<dbReference type="InterPro" id="IPR005814">
    <property type="entry name" value="Aminotrans_3"/>
</dbReference>
<evidence type="ECO:0000256" key="2">
    <source>
        <dbReference type="ARBA" id="ARBA00022898"/>
    </source>
</evidence>
<evidence type="ECO:0000313" key="4">
    <source>
        <dbReference type="Proteomes" id="UP000556329"/>
    </source>
</evidence>
<dbReference type="EMBL" id="JACHEF010000020">
    <property type="protein sequence ID" value="MBB6414331.1"/>
    <property type="molecule type" value="Genomic_DNA"/>
</dbReference>